<proteinExistence type="predicted"/>
<evidence type="ECO:0000256" key="1">
    <source>
        <dbReference type="ARBA" id="ARBA00022598"/>
    </source>
</evidence>
<evidence type="ECO:0000313" key="5">
    <source>
        <dbReference type="EMBL" id="PIW97209.1"/>
    </source>
</evidence>
<organism evidence="5 6">
    <name type="scientific">Candidatus Kaiserbacteria bacterium CG_4_8_14_3_um_filter_38_9</name>
    <dbReference type="NCBI Taxonomy" id="1974599"/>
    <lineage>
        <taxon>Bacteria</taxon>
        <taxon>Candidatus Kaiseribacteriota</taxon>
    </lineage>
</organism>
<evidence type="ECO:0000259" key="4">
    <source>
        <dbReference type="Pfam" id="PF08245"/>
    </source>
</evidence>
<accession>A0A2M7IPE1</accession>
<dbReference type="Pfam" id="PF08245">
    <property type="entry name" value="Mur_ligase_M"/>
    <property type="match status" value="1"/>
</dbReference>
<dbReference type="Proteomes" id="UP000230837">
    <property type="component" value="Unassembled WGS sequence"/>
</dbReference>
<dbReference type="PANTHER" id="PTHR43024">
    <property type="entry name" value="UDP-N-ACETYLMURAMOYL-TRIPEPTIDE--D-ALANYL-D-ALANINE LIGASE"/>
    <property type="match status" value="1"/>
</dbReference>
<dbReference type="InterPro" id="IPR051046">
    <property type="entry name" value="MurCDEF_CellWall_CoF430Synth"/>
</dbReference>
<evidence type="ECO:0000313" key="6">
    <source>
        <dbReference type="Proteomes" id="UP000230837"/>
    </source>
</evidence>
<dbReference type="PANTHER" id="PTHR43024:SF1">
    <property type="entry name" value="UDP-N-ACETYLMURAMOYL-TRIPEPTIDE--D-ALANYL-D-ALANINE LIGASE"/>
    <property type="match status" value="1"/>
</dbReference>
<evidence type="ECO:0000256" key="2">
    <source>
        <dbReference type="ARBA" id="ARBA00022741"/>
    </source>
</evidence>
<comment type="caution">
    <text evidence="5">The sequence shown here is derived from an EMBL/GenBank/DDBJ whole genome shotgun (WGS) entry which is preliminary data.</text>
</comment>
<keyword evidence="2" id="KW-0547">Nucleotide-binding</keyword>
<dbReference type="AlphaFoldDB" id="A0A2M7IPE1"/>
<dbReference type="GO" id="GO:0005524">
    <property type="term" value="F:ATP binding"/>
    <property type="evidence" value="ECO:0007669"/>
    <property type="project" value="UniProtKB-KW"/>
</dbReference>
<dbReference type="EMBL" id="PFHR01000050">
    <property type="protein sequence ID" value="PIW97209.1"/>
    <property type="molecule type" value="Genomic_DNA"/>
</dbReference>
<dbReference type="SUPFAM" id="SSF53623">
    <property type="entry name" value="MurD-like peptide ligases, catalytic domain"/>
    <property type="match status" value="1"/>
</dbReference>
<protein>
    <recommendedName>
        <fullName evidence="4">Mur ligase central domain-containing protein</fullName>
    </recommendedName>
</protein>
<dbReference type="InterPro" id="IPR013221">
    <property type="entry name" value="Mur_ligase_cen"/>
</dbReference>
<dbReference type="GO" id="GO:0016881">
    <property type="term" value="F:acid-amino acid ligase activity"/>
    <property type="evidence" value="ECO:0007669"/>
    <property type="project" value="InterPro"/>
</dbReference>
<keyword evidence="1" id="KW-0436">Ligase</keyword>
<dbReference type="InterPro" id="IPR036565">
    <property type="entry name" value="Mur-like_cat_sf"/>
</dbReference>
<name>A0A2M7IPE1_9BACT</name>
<feature type="domain" description="Mur ligase central" evidence="4">
    <location>
        <begin position="97"/>
        <end position="241"/>
    </location>
</feature>
<dbReference type="Gene3D" id="3.40.1190.10">
    <property type="entry name" value="Mur-like, catalytic domain"/>
    <property type="match status" value="1"/>
</dbReference>
<reference evidence="6" key="1">
    <citation type="submission" date="2017-09" db="EMBL/GenBank/DDBJ databases">
        <title>Depth-based differentiation of microbial function through sediment-hosted aquifers and enrichment of novel symbionts in the deep terrestrial subsurface.</title>
        <authorList>
            <person name="Probst A.J."/>
            <person name="Ladd B."/>
            <person name="Jarett J.K."/>
            <person name="Geller-Mcgrath D.E."/>
            <person name="Sieber C.M.K."/>
            <person name="Emerson J.B."/>
            <person name="Anantharaman K."/>
            <person name="Thomas B.C."/>
            <person name="Malmstrom R."/>
            <person name="Stieglmeier M."/>
            <person name="Klingl A."/>
            <person name="Woyke T."/>
            <person name="Ryan C.M."/>
            <person name="Banfield J.F."/>
        </authorList>
    </citation>
    <scope>NUCLEOTIDE SEQUENCE [LARGE SCALE GENOMIC DNA]</scope>
</reference>
<feature type="non-terminal residue" evidence="5">
    <location>
        <position position="288"/>
    </location>
</feature>
<keyword evidence="3" id="KW-0067">ATP-binding</keyword>
<gene>
    <name evidence="5" type="ORF">COZ82_00825</name>
</gene>
<evidence type="ECO:0000256" key="3">
    <source>
        <dbReference type="ARBA" id="ARBA00022840"/>
    </source>
</evidence>
<sequence>MKQIFKKFIVFILNYEARLLLFRAKPFIITITGSVGKTSTKDAIFSVLKNYRRTRKSEKSFNSEIGVPLSILGLPNAWDNPWLWLKNLIDGAIISLFSKQYPEVLVLETGVDRPGDMANLAKWLKSDIVIITSLPDVPVHVEYFATPEAVTKEKLELLKALKPNGVFIYNHDDDKLSAITKEVRQPSIGYGRYNPTQFLASADTVLYRDDVAIGTIFTLKHLDETVQIRVMGSVGLQNTYTYSAAAAVASQFDITLEAVANALQDHQVPPGRMRLLSGIKNSLIIDDT</sequence>